<evidence type="ECO:0000313" key="2">
    <source>
        <dbReference type="EMBL" id="KAF6160476.1"/>
    </source>
</evidence>
<evidence type="ECO:0000313" key="3">
    <source>
        <dbReference type="Proteomes" id="UP000541444"/>
    </source>
</evidence>
<gene>
    <name evidence="2" type="ORF">GIB67_019245</name>
</gene>
<keyword evidence="3" id="KW-1185">Reference proteome</keyword>
<sequence>MLTVYQAKLVFCPENESPSFSWGNPKTEMLIDFLGYHQHWDPSYILQRMVPMLSTIFLREMVSNSTEGSLLNGQYEFGSIQRVKIRYGHPYYSINWKKPASASSCSSFTIQTEQCDNRHEELSVVNDEFVDLDEPDAPQIIANDGCWCLLTDESMDLVQAAFPEKVHKFLQEKLSTVRFLSVFPGSLEEMKGSKSRKRKELETTPKSSGVQLSITEFYRSTKVLVPPKAPVKKIEDRRKRLPEEKKNTKSPNLSKSVRRKLLFN</sequence>
<dbReference type="OrthoDB" id="2959108at2759"/>
<feature type="compositionally biased region" description="Basic and acidic residues" evidence="1">
    <location>
        <begin position="232"/>
        <end position="247"/>
    </location>
</feature>
<reference evidence="2 3" key="1">
    <citation type="journal article" date="2020" name="IScience">
        <title>Genome Sequencing of the Endangered Kingdonia uniflora (Circaeasteraceae, Ranunculales) Reveals Potential Mechanisms of Evolutionary Specialization.</title>
        <authorList>
            <person name="Sun Y."/>
            <person name="Deng T."/>
            <person name="Zhang A."/>
            <person name="Moore M.J."/>
            <person name="Landis J.B."/>
            <person name="Lin N."/>
            <person name="Zhang H."/>
            <person name="Zhang X."/>
            <person name="Huang J."/>
            <person name="Zhang X."/>
            <person name="Sun H."/>
            <person name="Wang H."/>
        </authorList>
    </citation>
    <scope>NUCLEOTIDE SEQUENCE [LARGE SCALE GENOMIC DNA]</scope>
    <source>
        <strain evidence="2">TB1705</strain>
        <tissue evidence="2">Leaf</tissue>
    </source>
</reference>
<dbReference type="AlphaFoldDB" id="A0A7J7N017"/>
<evidence type="ECO:0000256" key="1">
    <source>
        <dbReference type="SAM" id="MobiDB-lite"/>
    </source>
</evidence>
<dbReference type="Proteomes" id="UP000541444">
    <property type="component" value="Unassembled WGS sequence"/>
</dbReference>
<protein>
    <submittedName>
        <fullName evidence="2">Uncharacterized protein</fullName>
    </submittedName>
</protein>
<feature type="region of interest" description="Disordered" evidence="1">
    <location>
        <begin position="229"/>
        <end position="264"/>
    </location>
</feature>
<organism evidence="2 3">
    <name type="scientific">Kingdonia uniflora</name>
    <dbReference type="NCBI Taxonomy" id="39325"/>
    <lineage>
        <taxon>Eukaryota</taxon>
        <taxon>Viridiplantae</taxon>
        <taxon>Streptophyta</taxon>
        <taxon>Embryophyta</taxon>
        <taxon>Tracheophyta</taxon>
        <taxon>Spermatophyta</taxon>
        <taxon>Magnoliopsida</taxon>
        <taxon>Ranunculales</taxon>
        <taxon>Circaeasteraceae</taxon>
        <taxon>Kingdonia</taxon>
    </lineage>
</organism>
<proteinExistence type="predicted"/>
<accession>A0A7J7N017</accession>
<comment type="caution">
    <text evidence="2">The sequence shown here is derived from an EMBL/GenBank/DDBJ whole genome shotgun (WGS) entry which is preliminary data.</text>
</comment>
<dbReference type="EMBL" id="JACGCM010001165">
    <property type="protein sequence ID" value="KAF6160476.1"/>
    <property type="molecule type" value="Genomic_DNA"/>
</dbReference>
<name>A0A7J7N017_9MAGN</name>